<evidence type="ECO:0000256" key="2">
    <source>
        <dbReference type="SAM" id="SignalP"/>
    </source>
</evidence>
<keyword evidence="2" id="KW-0732">Signal</keyword>
<dbReference type="EMBL" id="CP001848">
    <property type="protein sequence ID" value="ADB17018.1"/>
    <property type="molecule type" value="Genomic_DNA"/>
</dbReference>
<name>D2R3R4_PIRSD</name>
<dbReference type="Proteomes" id="UP000001887">
    <property type="component" value="Chromosome"/>
</dbReference>
<feature type="coiled-coil region" evidence="1">
    <location>
        <begin position="243"/>
        <end position="277"/>
    </location>
</feature>
<dbReference type="eggNOG" id="ENOG50347M3">
    <property type="taxonomic scope" value="Bacteria"/>
</dbReference>
<gene>
    <name evidence="3" type="ordered locus">Psta_2348</name>
</gene>
<keyword evidence="4" id="KW-1185">Reference proteome</keyword>
<reference evidence="3 4" key="1">
    <citation type="journal article" date="2009" name="Stand. Genomic Sci.">
        <title>Complete genome sequence of Pirellula staleyi type strain (ATCC 27377).</title>
        <authorList>
            <person name="Clum A."/>
            <person name="Tindall B.J."/>
            <person name="Sikorski J."/>
            <person name="Ivanova N."/>
            <person name="Mavrommatis K."/>
            <person name="Lucas S."/>
            <person name="Glavina del Rio T."/>
            <person name="Nolan M."/>
            <person name="Chen F."/>
            <person name="Tice H."/>
            <person name="Pitluck S."/>
            <person name="Cheng J.F."/>
            <person name="Chertkov O."/>
            <person name="Brettin T."/>
            <person name="Han C."/>
            <person name="Detter J.C."/>
            <person name="Kuske C."/>
            <person name="Bruce D."/>
            <person name="Goodwin L."/>
            <person name="Ovchinikova G."/>
            <person name="Pati A."/>
            <person name="Mikhailova N."/>
            <person name="Chen A."/>
            <person name="Palaniappan K."/>
            <person name="Land M."/>
            <person name="Hauser L."/>
            <person name="Chang Y.J."/>
            <person name="Jeffries C.D."/>
            <person name="Chain P."/>
            <person name="Rohde M."/>
            <person name="Goker M."/>
            <person name="Bristow J."/>
            <person name="Eisen J.A."/>
            <person name="Markowitz V."/>
            <person name="Hugenholtz P."/>
            <person name="Kyrpides N.C."/>
            <person name="Klenk H.P."/>
            <person name="Lapidus A."/>
        </authorList>
    </citation>
    <scope>NUCLEOTIDE SEQUENCE [LARGE SCALE GENOMIC DNA]</scope>
    <source>
        <strain evidence="4">ATCC 27377 / DSM 6068 / ICPB 4128</strain>
    </source>
</reference>
<evidence type="ECO:0000313" key="3">
    <source>
        <dbReference type="EMBL" id="ADB17018.1"/>
    </source>
</evidence>
<feature type="chain" id="PRO_5003035423" evidence="2">
    <location>
        <begin position="28"/>
        <end position="444"/>
    </location>
</feature>
<feature type="signal peptide" evidence="2">
    <location>
        <begin position="1"/>
        <end position="27"/>
    </location>
</feature>
<proteinExistence type="predicted"/>
<evidence type="ECO:0000256" key="1">
    <source>
        <dbReference type="SAM" id="Coils"/>
    </source>
</evidence>
<dbReference type="OrthoDB" id="9843571at2"/>
<protein>
    <submittedName>
        <fullName evidence="3">Uncharacterized protein</fullName>
    </submittedName>
</protein>
<keyword evidence="1" id="KW-0175">Coiled coil</keyword>
<dbReference type="HOGENOM" id="CLU_616565_0_0_0"/>
<dbReference type="AlphaFoldDB" id="D2R3R4"/>
<dbReference type="KEGG" id="psl:Psta_2348"/>
<sequence precursor="true">MFSLSTNLFRAIILGAMALALFASKGAAQKPAAFDLEREIAKLLEVGWGTSVSSKTAADEQYTKIVASGGGDLRGTEAMLLVAIQQRRYDVAQKQADALLAATKHDRTASRAKIWLTALLKNYPASMLASEQLCDDVVKSLADIKEGSSAELVDQESAKASEIVAFLGRMYGFFGGPGQATINQTQRKTSEQKIMDKLPEELASVFATARDGVLQKHLEMTDEKLEEGDKARAQQQEMKDQSLEQIERDRQLVAERVQAMRARRDELSRELRETLASIAQEDVPLAAQVSRLESSAALLSRDISRYQIDIDRLELLLARERDPLIRQALRRDIDRLAFQQSRLDNEYRLLDREAASINAQRSVLLQRSREVQSSFGGQITSIDKDLAAAAKQEKKADVMEREARKPASSTTKRTLALGATAAALSTYETFPLEEAKANLLERLK</sequence>
<dbReference type="STRING" id="530564.Psta_2348"/>
<accession>D2R3R4</accession>
<organism evidence="3 4">
    <name type="scientific">Pirellula staleyi (strain ATCC 27377 / DSM 6068 / ICPB 4128)</name>
    <name type="common">Pirella staleyi</name>
    <dbReference type="NCBI Taxonomy" id="530564"/>
    <lineage>
        <taxon>Bacteria</taxon>
        <taxon>Pseudomonadati</taxon>
        <taxon>Planctomycetota</taxon>
        <taxon>Planctomycetia</taxon>
        <taxon>Pirellulales</taxon>
        <taxon>Pirellulaceae</taxon>
        <taxon>Pirellula</taxon>
    </lineage>
</organism>
<evidence type="ECO:0000313" key="4">
    <source>
        <dbReference type="Proteomes" id="UP000001887"/>
    </source>
</evidence>